<dbReference type="AlphaFoldDB" id="L0D746"/>
<evidence type="ECO:0000256" key="2">
    <source>
        <dbReference type="ARBA" id="ARBA00022692"/>
    </source>
</evidence>
<dbReference type="NCBIfam" id="NF001923">
    <property type="entry name" value="PRK00701.1"/>
    <property type="match status" value="1"/>
</dbReference>
<dbReference type="Pfam" id="PF01566">
    <property type="entry name" value="Nramp"/>
    <property type="match status" value="1"/>
</dbReference>
<feature type="transmembrane region" description="Helical" evidence="5">
    <location>
        <begin position="298"/>
        <end position="323"/>
    </location>
</feature>
<feature type="transmembrane region" description="Helical" evidence="5">
    <location>
        <begin position="447"/>
        <end position="471"/>
    </location>
</feature>
<comment type="subcellular location">
    <subcellularLocation>
        <location evidence="5">Cell inner membrane</location>
        <topology evidence="5">Multi-pass membrane protein</topology>
    </subcellularLocation>
    <subcellularLocation>
        <location evidence="1">Membrane</location>
        <topology evidence="1">Multi-pass membrane protein</topology>
    </subcellularLocation>
</comment>
<feature type="region of interest" description="Disordered" evidence="6">
    <location>
        <begin position="640"/>
        <end position="664"/>
    </location>
</feature>
<dbReference type="eggNOG" id="COG0589">
    <property type="taxonomic scope" value="Bacteria"/>
</dbReference>
<dbReference type="InterPro" id="IPR001046">
    <property type="entry name" value="NRAMP_fam"/>
</dbReference>
<dbReference type="STRING" id="886293.Sinac_0821"/>
<keyword evidence="5" id="KW-1003">Cell membrane</keyword>
<feature type="transmembrane region" description="Helical" evidence="5">
    <location>
        <begin position="344"/>
        <end position="362"/>
    </location>
</feature>
<sequence>MASVTEGGGERRSLEEVHGSVSVAQRNPLKRLFAFMGPAYLVSVGYMDPGNWATDLEGGARFGYALIWVLLMSNLMAVLLQTLSARLGVVTGHDLAQACRAEYSRRVNFMLWILAEVAIAATDLAEVLGTIIALKLLFGMPLLWGCAITAFDTFLLLWLQRFGMRKMEAIILVLVATIGACFLIQIFMARPDAGAMLGGLRPSLPSGALFVAIGILGATVMPHNLYLHSALVQSRQIGSSTASKADACRFNLIDSAIALNAAFFVNAAILILSAAVFFKNGLEVASIEEAHKLLPSFLGSWAPILFGIALLCAGQSSTLTGTLAGQIVMEGYLHLRIAPWLRRLTTRLIALTPAVLVIFFVGEGSTQQLLVLSQVILSLQLSFAVIPLIHFTSSRKNMGVFATPWWGKILAWLTAAIIVTLNGKLVFDQIGDWVELAAASGRTVGPLPLSWILGAALYSLTAAVIALLIWVTLKPWIRPSPAWSPAPTVELDWGDMVRHRPLETIGVALEHDQADAEILNRALSLARAGETDLVLLHVVDTPMSQVYGDDTADRETAGDLRYLAEVVRMLGDRGYTARSVLLHGPDRAALLVRQLKQEPVDLLVVGSHGHGLVRDLLFGQTVDKVRHGLGIPMLIARPDRGSASSDAVKPILSPESQLGTTPSN</sequence>
<feature type="transmembrane region" description="Helical" evidence="5">
    <location>
        <begin position="409"/>
        <end position="427"/>
    </location>
</feature>
<keyword evidence="3 5" id="KW-1133">Transmembrane helix</keyword>
<dbReference type="Proteomes" id="UP000010798">
    <property type="component" value="Chromosome"/>
</dbReference>
<evidence type="ECO:0000256" key="6">
    <source>
        <dbReference type="SAM" id="MobiDB-lite"/>
    </source>
</evidence>
<dbReference type="InterPro" id="IPR006016">
    <property type="entry name" value="UspA"/>
</dbReference>
<evidence type="ECO:0000256" key="1">
    <source>
        <dbReference type="ARBA" id="ARBA00004141"/>
    </source>
</evidence>
<feature type="transmembrane region" description="Helical" evidence="5">
    <location>
        <begin position="138"/>
        <end position="157"/>
    </location>
</feature>
<evidence type="ECO:0000313" key="9">
    <source>
        <dbReference type="Proteomes" id="UP000010798"/>
    </source>
</evidence>
<keyword evidence="4 5" id="KW-0472">Membrane</keyword>
<evidence type="ECO:0000256" key="3">
    <source>
        <dbReference type="ARBA" id="ARBA00022989"/>
    </source>
</evidence>
<dbReference type="GO" id="GO:0005886">
    <property type="term" value="C:plasma membrane"/>
    <property type="evidence" value="ECO:0007669"/>
    <property type="project" value="UniProtKB-SubCell"/>
</dbReference>
<dbReference type="GO" id="GO:0015293">
    <property type="term" value="F:symporter activity"/>
    <property type="evidence" value="ECO:0007669"/>
    <property type="project" value="UniProtKB-UniRule"/>
</dbReference>
<feature type="compositionally biased region" description="Polar residues" evidence="6">
    <location>
        <begin position="654"/>
        <end position="664"/>
    </location>
</feature>
<dbReference type="Pfam" id="PF00582">
    <property type="entry name" value="Usp"/>
    <property type="match status" value="1"/>
</dbReference>
<feature type="transmembrane region" description="Helical" evidence="5">
    <location>
        <begin position="257"/>
        <end position="278"/>
    </location>
</feature>
<gene>
    <name evidence="5" type="primary">mntH</name>
    <name evidence="8" type="ordered locus">Sinac_0821</name>
</gene>
<evidence type="ECO:0000313" key="8">
    <source>
        <dbReference type="EMBL" id="AGA25229.1"/>
    </source>
</evidence>
<protein>
    <recommendedName>
        <fullName evidence="5">Divalent metal cation transporter MntH</fullName>
    </recommendedName>
</protein>
<dbReference type="GO" id="GO:0046872">
    <property type="term" value="F:metal ion binding"/>
    <property type="evidence" value="ECO:0007669"/>
    <property type="project" value="UniProtKB-UniRule"/>
</dbReference>
<organism evidence="8 9">
    <name type="scientific">Singulisphaera acidiphila (strain ATCC BAA-1392 / DSM 18658 / VKM B-2454 / MOB10)</name>
    <dbReference type="NCBI Taxonomy" id="886293"/>
    <lineage>
        <taxon>Bacteria</taxon>
        <taxon>Pseudomonadati</taxon>
        <taxon>Planctomycetota</taxon>
        <taxon>Planctomycetia</taxon>
        <taxon>Isosphaerales</taxon>
        <taxon>Isosphaeraceae</taxon>
        <taxon>Singulisphaera</taxon>
    </lineage>
</organism>
<feature type="transmembrane region" description="Helical" evidence="5">
    <location>
        <begin position="208"/>
        <end position="227"/>
    </location>
</feature>
<keyword evidence="5" id="KW-0769">Symport</keyword>
<dbReference type="NCBIfam" id="NF037982">
    <property type="entry name" value="Nramp_1"/>
    <property type="match status" value="1"/>
</dbReference>
<feature type="domain" description="UspA" evidence="7">
    <location>
        <begin position="503"/>
        <end position="637"/>
    </location>
</feature>
<dbReference type="HOGENOM" id="CLU_020088_2_0_0"/>
<dbReference type="NCBIfam" id="TIGR01197">
    <property type="entry name" value="nramp"/>
    <property type="match status" value="1"/>
</dbReference>
<feature type="transmembrane region" description="Helical" evidence="5">
    <location>
        <begin position="61"/>
        <end position="80"/>
    </location>
</feature>
<keyword evidence="5" id="KW-0813">Transport</keyword>
<evidence type="ECO:0000256" key="5">
    <source>
        <dbReference type="HAMAP-Rule" id="MF_00221"/>
    </source>
</evidence>
<dbReference type="PANTHER" id="PTHR11706:SF101">
    <property type="entry name" value="MANGANESE TRANSPORTER SMF1"/>
    <property type="match status" value="1"/>
</dbReference>
<dbReference type="eggNOG" id="COG1914">
    <property type="taxonomic scope" value="Bacteria"/>
</dbReference>
<dbReference type="KEGG" id="saci:Sinac_0821"/>
<keyword evidence="5" id="KW-0406">Ion transport</keyword>
<dbReference type="GO" id="GO:0005384">
    <property type="term" value="F:manganese ion transmembrane transporter activity"/>
    <property type="evidence" value="ECO:0007669"/>
    <property type="project" value="TreeGrafter"/>
</dbReference>
<dbReference type="PANTHER" id="PTHR11706">
    <property type="entry name" value="SOLUTE CARRIER PROTEIN FAMILY 11 MEMBER"/>
    <property type="match status" value="1"/>
</dbReference>
<keyword evidence="2 5" id="KW-0812">Transmembrane</keyword>
<reference evidence="8 9" key="1">
    <citation type="submission" date="2012-02" db="EMBL/GenBank/DDBJ databases">
        <title>Complete sequence of chromosome of Singulisphaera acidiphila DSM 18658.</title>
        <authorList>
            <consortium name="US DOE Joint Genome Institute (JGI-PGF)"/>
            <person name="Lucas S."/>
            <person name="Copeland A."/>
            <person name="Lapidus A."/>
            <person name="Glavina del Rio T."/>
            <person name="Dalin E."/>
            <person name="Tice H."/>
            <person name="Bruce D."/>
            <person name="Goodwin L."/>
            <person name="Pitluck S."/>
            <person name="Peters L."/>
            <person name="Ovchinnikova G."/>
            <person name="Chertkov O."/>
            <person name="Kyrpides N."/>
            <person name="Mavromatis K."/>
            <person name="Ivanova N."/>
            <person name="Brettin T."/>
            <person name="Detter J.C."/>
            <person name="Han C."/>
            <person name="Larimer F."/>
            <person name="Land M."/>
            <person name="Hauser L."/>
            <person name="Markowitz V."/>
            <person name="Cheng J.-F."/>
            <person name="Hugenholtz P."/>
            <person name="Woyke T."/>
            <person name="Wu D."/>
            <person name="Tindall B."/>
            <person name="Pomrenke H."/>
            <person name="Brambilla E."/>
            <person name="Klenk H.-P."/>
            <person name="Eisen J.A."/>
        </authorList>
    </citation>
    <scope>NUCLEOTIDE SEQUENCE [LARGE SCALE GENOMIC DNA]</scope>
    <source>
        <strain evidence="9">ATCC BAA-1392 / DSM 18658 / VKM B-2454 / MOB10</strain>
    </source>
</reference>
<feature type="transmembrane region" description="Helical" evidence="5">
    <location>
        <begin position="109"/>
        <end position="132"/>
    </location>
</feature>
<dbReference type="GO" id="GO:0034755">
    <property type="term" value="P:iron ion transmembrane transport"/>
    <property type="evidence" value="ECO:0007669"/>
    <property type="project" value="TreeGrafter"/>
</dbReference>
<dbReference type="CDD" id="cd00293">
    <property type="entry name" value="USP-like"/>
    <property type="match status" value="1"/>
</dbReference>
<dbReference type="InterPro" id="IPR014729">
    <property type="entry name" value="Rossmann-like_a/b/a_fold"/>
</dbReference>
<dbReference type="RefSeq" id="WP_015244408.1">
    <property type="nucleotide sequence ID" value="NC_019892.1"/>
</dbReference>
<proteinExistence type="inferred from homology"/>
<evidence type="ECO:0000259" key="7">
    <source>
        <dbReference type="Pfam" id="PF00582"/>
    </source>
</evidence>
<evidence type="ECO:0000256" key="4">
    <source>
        <dbReference type="ARBA" id="ARBA00023136"/>
    </source>
</evidence>
<dbReference type="Gene3D" id="3.40.50.620">
    <property type="entry name" value="HUPs"/>
    <property type="match status" value="1"/>
</dbReference>
<dbReference type="SUPFAM" id="SSF52402">
    <property type="entry name" value="Adenine nucleotide alpha hydrolases-like"/>
    <property type="match status" value="1"/>
</dbReference>
<keyword evidence="5" id="KW-0997">Cell inner membrane</keyword>
<accession>L0D746</accession>
<dbReference type="OrthoDB" id="9787548at2"/>
<comment type="similarity">
    <text evidence="5">Belongs to the NRAMP family.</text>
</comment>
<dbReference type="PRINTS" id="PR00447">
    <property type="entry name" value="NATRESASSCMP"/>
</dbReference>
<dbReference type="EMBL" id="CP003364">
    <property type="protein sequence ID" value="AGA25229.1"/>
    <property type="molecule type" value="Genomic_DNA"/>
</dbReference>
<keyword evidence="9" id="KW-1185">Reference proteome</keyword>
<feature type="transmembrane region" description="Helical" evidence="5">
    <location>
        <begin position="368"/>
        <end position="389"/>
    </location>
</feature>
<feature type="transmembrane region" description="Helical" evidence="5">
    <location>
        <begin position="169"/>
        <end position="188"/>
    </location>
</feature>
<name>L0D746_SINAD</name>
<dbReference type="GO" id="GO:0015086">
    <property type="term" value="F:cadmium ion transmembrane transporter activity"/>
    <property type="evidence" value="ECO:0007669"/>
    <property type="project" value="TreeGrafter"/>
</dbReference>
<dbReference type="HAMAP" id="MF_00221">
    <property type="entry name" value="NRAMP"/>
    <property type="match status" value="1"/>
</dbReference>
<comment type="function">
    <text evidence="5">H(+)-stimulated, divalent metal cation uptake system.</text>
</comment>